<keyword evidence="7" id="KW-1185">Reference proteome</keyword>
<dbReference type="Gene3D" id="3.50.50.60">
    <property type="entry name" value="FAD/NAD(P)-binding domain"/>
    <property type="match status" value="1"/>
</dbReference>
<keyword evidence="2" id="KW-0285">Flavoprotein</keyword>
<protein>
    <submittedName>
        <fullName evidence="6">FAD-dependent oxidoreductase</fullName>
    </submittedName>
</protein>
<evidence type="ECO:0000259" key="5">
    <source>
        <dbReference type="Pfam" id="PF00890"/>
    </source>
</evidence>
<dbReference type="PRINTS" id="PR00411">
    <property type="entry name" value="PNDRDTASEI"/>
</dbReference>
<dbReference type="InterPro" id="IPR036188">
    <property type="entry name" value="FAD/NAD-bd_sf"/>
</dbReference>
<dbReference type="InterPro" id="IPR050315">
    <property type="entry name" value="FAD-oxidoreductase_2"/>
</dbReference>
<dbReference type="InterPro" id="IPR027477">
    <property type="entry name" value="Succ_DH/fumarate_Rdtase_cat_sf"/>
</dbReference>
<evidence type="ECO:0000313" key="6">
    <source>
        <dbReference type="EMBL" id="MFD2414872.1"/>
    </source>
</evidence>
<evidence type="ECO:0000256" key="3">
    <source>
        <dbReference type="ARBA" id="ARBA00022827"/>
    </source>
</evidence>
<sequence length="472" mass="49822">MVDVIVVGYGPAGAAAAIAAHDAGAEVLVLESGPSGGGNAVYSGGVLLDIPGDECVEHLDALCFGRTDRSVLEAYADGLHDLAFWLSELGADFEPLAPLPPTFPAWPHFPGGSSVRYSVVTGGSGRRGEELWKRLESAVGRRGIAVRTGTEVDGLLVEDDVVVGVECGSQSFRAASGVVLACGGFEANPVLVESYLPFPVAAPAGHGRNTGTGIRMGQSVGAEPWHMYGSFGWFAHVSSEFASPFPIRLPRHGHLMVDANGHRFCDETGFEVHDQLRALTTYLPGRPNRPRLPAWVIFDEGTRRAGPLSGSLGSPNEYRWSWDNSAEVERGWILEATTVKELAALMGTDGDVLGRTIAAYEAATQEKVDPAFGRAPDTLLPLDKSRLYAIEVWPSLGSTTGGPRHDADARVLRSRHEVVDGLFAAGAVSSVWNHLIDHGGGLTDALVFGRIAGTAAARRNSEGSSRGPALGT</sequence>
<dbReference type="RefSeq" id="WP_378260347.1">
    <property type="nucleotide sequence ID" value="NZ_JBHUKR010000002.1"/>
</dbReference>
<feature type="domain" description="FAD-dependent oxidoreductase 2 FAD-binding" evidence="5">
    <location>
        <begin position="3"/>
        <end position="441"/>
    </location>
</feature>
<keyword evidence="3" id="KW-0274">FAD</keyword>
<comment type="cofactor">
    <cofactor evidence="1">
        <name>FAD</name>
        <dbReference type="ChEBI" id="CHEBI:57692"/>
    </cofactor>
</comment>
<evidence type="ECO:0000256" key="2">
    <source>
        <dbReference type="ARBA" id="ARBA00022630"/>
    </source>
</evidence>
<evidence type="ECO:0000256" key="1">
    <source>
        <dbReference type="ARBA" id="ARBA00001974"/>
    </source>
</evidence>
<dbReference type="Pfam" id="PF00890">
    <property type="entry name" value="FAD_binding_2"/>
    <property type="match status" value="1"/>
</dbReference>
<dbReference type="SUPFAM" id="SSF51905">
    <property type="entry name" value="FAD/NAD(P)-binding domain"/>
    <property type="match status" value="1"/>
</dbReference>
<comment type="caution">
    <text evidence="6">The sequence shown here is derived from an EMBL/GenBank/DDBJ whole genome shotgun (WGS) entry which is preliminary data.</text>
</comment>
<dbReference type="Gene3D" id="3.90.700.10">
    <property type="entry name" value="Succinate dehydrogenase/fumarate reductase flavoprotein, catalytic domain"/>
    <property type="match status" value="1"/>
</dbReference>
<evidence type="ECO:0000256" key="4">
    <source>
        <dbReference type="ARBA" id="ARBA00023002"/>
    </source>
</evidence>
<evidence type="ECO:0000313" key="7">
    <source>
        <dbReference type="Proteomes" id="UP001597417"/>
    </source>
</evidence>
<accession>A0ABW5FM30</accession>
<organism evidence="6 7">
    <name type="scientific">Amycolatopsis pigmentata</name>
    <dbReference type="NCBI Taxonomy" id="450801"/>
    <lineage>
        <taxon>Bacteria</taxon>
        <taxon>Bacillati</taxon>
        <taxon>Actinomycetota</taxon>
        <taxon>Actinomycetes</taxon>
        <taxon>Pseudonocardiales</taxon>
        <taxon>Pseudonocardiaceae</taxon>
        <taxon>Amycolatopsis</taxon>
    </lineage>
</organism>
<gene>
    <name evidence="6" type="ORF">ACFSXZ_00840</name>
</gene>
<dbReference type="Proteomes" id="UP001597417">
    <property type="component" value="Unassembled WGS sequence"/>
</dbReference>
<dbReference type="PANTHER" id="PTHR43400:SF10">
    <property type="entry name" value="3-OXOSTEROID 1-DEHYDROGENASE"/>
    <property type="match status" value="1"/>
</dbReference>
<dbReference type="EMBL" id="JBHUKR010000002">
    <property type="protein sequence ID" value="MFD2414872.1"/>
    <property type="molecule type" value="Genomic_DNA"/>
</dbReference>
<dbReference type="InterPro" id="IPR003953">
    <property type="entry name" value="FAD-dep_OxRdtase_2_FAD-bd"/>
</dbReference>
<name>A0ABW5FM30_9PSEU</name>
<keyword evidence="4" id="KW-0560">Oxidoreductase</keyword>
<proteinExistence type="predicted"/>
<dbReference type="PANTHER" id="PTHR43400">
    <property type="entry name" value="FUMARATE REDUCTASE"/>
    <property type="match status" value="1"/>
</dbReference>
<dbReference type="SUPFAM" id="SSF56425">
    <property type="entry name" value="Succinate dehydrogenase/fumarate reductase flavoprotein, catalytic domain"/>
    <property type="match status" value="1"/>
</dbReference>
<reference evidence="7" key="1">
    <citation type="journal article" date="2019" name="Int. J. Syst. Evol. Microbiol.">
        <title>The Global Catalogue of Microorganisms (GCM) 10K type strain sequencing project: providing services to taxonomists for standard genome sequencing and annotation.</title>
        <authorList>
            <consortium name="The Broad Institute Genomics Platform"/>
            <consortium name="The Broad Institute Genome Sequencing Center for Infectious Disease"/>
            <person name="Wu L."/>
            <person name="Ma J."/>
        </authorList>
    </citation>
    <scope>NUCLEOTIDE SEQUENCE [LARGE SCALE GENOMIC DNA]</scope>
    <source>
        <strain evidence="7">CGMCC 4.7645</strain>
    </source>
</reference>